<dbReference type="Pfam" id="PF03572">
    <property type="entry name" value="Peptidase_S41"/>
    <property type="match status" value="1"/>
</dbReference>
<organism evidence="2 3">
    <name type="scientific">Hydrogenoanaerobacterium saccharovorans</name>
    <dbReference type="NCBI Taxonomy" id="474960"/>
    <lineage>
        <taxon>Bacteria</taxon>
        <taxon>Bacillati</taxon>
        <taxon>Bacillota</taxon>
        <taxon>Clostridia</taxon>
        <taxon>Eubacteriales</taxon>
        <taxon>Oscillospiraceae</taxon>
        <taxon>Hydrogenoanaerobacterium</taxon>
    </lineage>
</organism>
<dbReference type="Proteomes" id="UP000724149">
    <property type="component" value="Unassembled WGS sequence"/>
</dbReference>
<evidence type="ECO:0000259" key="1">
    <source>
        <dbReference type="Pfam" id="PF03572"/>
    </source>
</evidence>
<dbReference type="Gene3D" id="3.90.226.10">
    <property type="entry name" value="2-enoyl-CoA Hydratase, Chain A, domain 1"/>
    <property type="match status" value="1"/>
</dbReference>
<sequence>MKKAGILLAVLAAAILLKTQVWDRLTRPSAAENNLDRAYSITEIQSAADDLYSGFGLLPEDFEWEAACRESYYQAAETGSEYDYYLELCRLTAQLQDGHTTVIPPKGSDLLGNLPLALCHIEGEYYVRETLDAEELPLLSRLTKVNGSDVHAYFQGHVAPYVGVQTPDTQEERWANFLCTQGEQGSEVTLEFELPDGTEKELTYTYKELGLFDMGGHESQLVFQCGEEQLYDSDAFGLYRLESGTPTEESILVVQVKTLTADPTAFREEYEQEILSRLSGVKGCILDFRTSGGGNSLNGMTVLAPFVPDETIRTVGGGSSLYQLQDSRLMTLAWFQSMDSDTLYRLGLDGQTLQNMRELYPDEVFDTGSQMLEGRYCVEESDFSALLELDEGDYPFQGLPKCSTPVTVLFSHFSGSAVDTTADYANAWGLTTIGTHTAGATGNLMVVPLCTGYAVTFSGSRQIASDGTDIQNNGVQPRIEVPVSLEAFRTGRDACLERAAEELEQMASGALTE</sequence>
<name>A0ABS2GMB1_9FIRM</name>
<feature type="domain" description="Tail specific protease" evidence="1">
    <location>
        <begin position="272"/>
        <end position="481"/>
    </location>
</feature>
<evidence type="ECO:0000313" key="3">
    <source>
        <dbReference type="Proteomes" id="UP000724149"/>
    </source>
</evidence>
<accession>A0ABS2GMB1</accession>
<protein>
    <recommendedName>
        <fullName evidence="1">Tail specific protease domain-containing protein</fullName>
    </recommendedName>
</protein>
<dbReference type="InterPro" id="IPR029045">
    <property type="entry name" value="ClpP/crotonase-like_dom_sf"/>
</dbReference>
<dbReference type="RefSeq" id="WP_204721118.1">
    <property type="nucleotide sequence ID" value="NZ_JACSNR010000007.1"/>
</dbReference>
<dbReference type="SUPFAM" id="SSF52096">
    <property type="entry name" value="ClpP/crotonase"/>
    <property type="match status" value="1"/>
</dbReference>
<dbReference type="EMBL" id="JACSNR010000007">
    <property type="protein sequence ID" value="MBM6923625.1"/>
    <property type="molecule type" value="Genomic_DNA"/>
</dbReference>
<proteinExistence type="predicted"/>
<dbReference type="InterPro" id="IPR005151">
    <property type="entry name" value="Tail-specific_protease"/>
</dbReference>
<evidence type="ECO:0000313" key="2">
    <source>
        <dbReference type="EMBL" id="MBM6923625.1"/>
    </source>
</evidence>
<comment type="caution">
    <text evidence="2">The sequence shown here is derived from an EMBL/GenBank/DDBJ whole genome shotgun (WGS) entry which is preliminary data.</text>
</comment>
<gene>
    <name evidence="2" type="ORF">H9X81_07985</name>
</gene>
<reference evidence="2 3" key="1">
    <citation type="journal article" date="2021" name="Sci. Rep.">
        <title>The distribution of antibiotic resistance genes in chicken gut microbiota commensals.</title>
        <authorList>
            <person name="Juricova H."/>
            <person name="Matiasovicova J."/>
            <person name="Kubasova T."/>
            <person name="Cejkova D."/>
            <person name="Rychlik I."/>
        </authorList>
    </citation>
    <scope>NUCLEOTIDE SEQUENCE [LARGE SCALE GENOMIC DNA]</scope>
    <source>
        <strain evidence="2 3">An564</strain>
    </source>
</reference>
<keyword evidence="3" id="KW-1185">Reference proteome</keyword>